<dbReference type="InterPro" id="IPR008636">
    <property type="entry name" value="Hook_C"/>
</dbReference>
<evidence type="ECO:0000259" key="3">
    <source>
        <dbReference type="Pfam" id="PF05622"/>
    </source>
</evidence>
<dbReference type="HOGENOM" id="CLU_272077_0_0_1"/>
<dbReference type="InterPro" id="IPR036872">
    <property type="entry name" value="CH_dom_sf"/>
</dbReference>
<feature type="coiled-coil region" evidence="1">
    <location>
        <begin position="349"/>
        <end position="500"/>
    </location>
</feature>
<proteinExistence type="predicted"/>
<reference evidence="4" key="1">
    <citation type="journal article" date="2011" name="PLoS Biol.">
        <title>Gene gain and loss during evolution of obligate parasitism in the white rust pathogen of Arabidopsis thaliana.</title>
        <authorList>
            <person name="Kemen E."/>
            <person name="Gardiner A."/>
            <person name="Schultz-Larsen T."/>
            <person name="Kemen A.C."/>
            <person name="Balmuth A.L."/>
            <person name="Robert-Seilaniantz A."/>
            <person name="Bailey K."/>
            <person name="Holub E."/>
            <person name="Studholme D.J."/>
            <person name="Maclean D."/>
            <person name="Jones J.D."/>
        </authorList>
    </citation>
    <scope>NUCLEOTIDE SEQUENCE</scope>
</reference>
<organism evidence="4">
    <name type="scientific">Albugo laibachii Nc14</name>
    <dbReference type="NCBI Taxonomy" id="890382"/>
    <lineage>
        <taxon>Eukaryota</taxon>
        <taxon>Sar</taxon>
        <taxon>Stramenopiles</taxon>
        <taxon>Oomycota</taxon>
        <taxon>Peronosporomycetes</taxon>
        <taxon>Albuginales</taxon>
        <taxon>Albuginaceae</taxon>
        <taxon>Albugo</taxon>
    </lineage>
</organism>
<keyword evidence="1" id="KW-0175">Coiled coil</keyword>
<name>F0WYA1_9STRA</name>
<dbReference type="GO" id="GO:0008017">
    <property type="term" value="F:microtubule binding"/>
    <property type="evidence" value="ECO:0007669"/>
    <property type="project" value="InterPro"/>
</dbReference>
<sequence>MPTKVNVVEAYSLCAWIHSFILKFIATNGIAHNHEKKSNTAIPFSSVPIASIARNLLATAFPEFDKNAMQNDWEAVWSILTAFYERPSFFDFRSLPQRLKWPIQLKTLPEHGISQIIDYDTNLIKALELLLVALVQSRMREGYIRDITSLEYKLQANLMTIIDRNLHHANTRAAGSDLMLDKDANRLENCAENQSQCYDEITNIAPETEFSQKEVLARLKLENQLLKEESVHLGVSIEKSREDEKTLRLAHDKLREALDEMKSDTDIQLMKKERQLRSLYEDQITSLRSELTEVQLKSREQCTLMQQISELQDEVDLLRPAAERTGKAEIAIIKYKAKIEELTLGKEKLHLLESSNESFRNRIIELETEMEKAKTLQRRLLEAKNSTTTANVRVSELEAQSNVKSAAIEHLRTENESLQKSLKEAQSMLDQSTTMTSDQVNVYEKESAAVDMLMSEYNPEMLEKIARLEHENQELQNRVKNESSENLEKLLDQLDDSDRLKTSFETKYHQAKDDLAATFAAKSILEEQLTEWRSTCAMQNEEMLQQRYRWEKLIAELRISQNENAIRRGEIANYEVKTEELLKKLESTIQAYQSISNELEECKRSSFRMQQNYSNWTEMQLEELAEVKFAYRNVSWRYEVLHASNESLEKCAYDQKLCIHRLEIDNRKLMDEARERSIKLETKSQSLDRSDMRVNDLENRVCTQQILTKCYSDRMDEMTIAIKSQQETYFMSMEDSRSILVWRQQQHQTQLELLDRKVWKQTERNRCLRESMRLCEEKLLAQVESMDRAISIKVTTMQETCMKQGWTRIRAFEERIIAFMKKQLSSLTTLKDKMNELCLRIQKLQQEKDDANEKLRNQLLLNDQARDKHEKLESLYHTMGECFQMAREEAENLAYDVNSFRNDARMRQLAIENGRKQYTKLEVKLDGMKASTESIVKEKGELSHKLKRLQNRFRESEHTVTTLESKLIRLERERSHFTGQRRHLDDEKVSITANLSTQVKLLSMELKRVQAQALQSSEIGGHLVASPNLADCKSSTQRNCIEKEANGASLDYSQLLERLETFRQTEGAKRREILLFNATLLQTQHQLMEKNKVLCQEIQHVNEQLNRALLENERTQQRCENGTLQRGSDTNGSTLGKRKLMEEVEKETQLEEKQGLVCSKKKRTLFAQNKEWIDSVSTLTDKPSECTQQ</sequence>
<accession>F0WYA1</accession>
<feature type="compositionally biased region" description="Polar residues" evidence="2">
    <location>
        <begin position="1119"/>
        <end position="1134"/>
    </location>
</feature>
<feature type="region of interest" description="Disordered" evidence="2">
    <location>
        <begin position="1119"/>
        <end position="1138"/>
    </location>
</feature>
<gene>
    <name evidence="4" type="primary">AlNc14C375G11161</name>
    <name evidence="4" type="ORF">ALNC14_125970</name>
</gene>
<reference evidence="4" key="2">
    <citation type="submission" date="2011-02" db="EMBL/GenBank/DDBJ databases">
        <authorList>
            <person name="MacLean D."/>
        </authorList>
    </citation>
    <scope>NUCLEOTIDE SEQUENCE</scope>
</reference>
<dbReference type="Gene3D" id="1.10.418.10">
    <property type="entry name" value="Calponin-like domain"/>
    <property type="match status" value="1"/>
</dbReference>
<dbReference type="Pfam" id="PF05622">
    <property type="entry name" value="HOOK"/>
    <property type="match status" value="1"/>
</dbReference>
<feature type="domain" description="Hook C-terminal" evidence="3">
    <location>
        <begin position="218"/>
        <end position="590"/>
    </location>
</feature>
<dbReference type="GO" id="GO:0031122">
    <property type="term" value="P:cytoplasmic microtubule organization"/>
    <property type="evidence" value="ECO:0007669"/>
    <property type="project" value="InterPro"/>
</dbReference>
<evidence type="ECO:0000256" key="2">
    <source>
        <dbReference type="SAM" id="MobiDB-lite"/>
    </source>
</evidence>
<dbReference type="EMBL" id="FR824419">
    <property type="protein sequence ID" value="CCA26453.1"/>
    <property type="molecule type" value="Genomic_DNA"/>
</dbReference>
<dbReference type="AlphaFoldDB" id="F0WYA1"/>
<feature type="coiled-coil region" evidence="1">
    <location>
        <begin position="827"/>
        <end position="868"/>
    </location>
</feature>
<protein>
    <submittedName>
        <fullName evidence="4">AlNc14C375G11161 protein</fullName>
    </submittedName>
</protein>
<evidence type="ECO:0000256" key="1">
    <source>
        <dbReference type="SAM" id="Coils"/>
    </source>
</evidence>
<feature type="coiled-coil region" evidence="1">
    <location>
        <begin position="939"/>
        <end position="973"/>
    </location>
</feature>
<dbReference type="SUPFAM" id="SSF116907">
    <property type="entry name" value="Hook domain"/>
    <property type="match status" value="1"/>
</dbReference>
<evidence type="ECO:0000313" key="4">
    <source>
        <dbReference type="EMBL" id="CCA26453.1"/>
    </source>
</evidence>